<organism evidence="2 3">
    <name type="scientific">Pleurodeles waltl</name>
    <name type="common">Iberian ribbed newt</name>
    <dbReference type="NCBI Taxonomy" id="8319"/>
    <lineage>
        <taxon>Eukaryota</taxon>
        <taxon>Metazoa</taxon>
        <taxon>Chordata</taxon>
        <taxon>Craniata</taxon>
        <taxon>Vertebrata</taxon>
        <taxon>Euteleostomi</taxon>
        <taxon>Amphibia</taxon>
        <taxon>Batrachia</taxon>
        <taxon>Caudata</taxon>
        <taxon>Salamandroidea</taxon>
        <taxon>Salamandridae</taxon>
        <taxon>Pleurodelinae</taxon>
        <taxon>Pleurodeles</taxon>
    </lineage>
</organism>
<keyword evidence="3" id="KW-1185">Reference proteome</keyword>
<proteinExistence type="predicted"/>
<accession>A0AAV7QY20</accession>
<evidence type="ECO:0000256" key="1">
    <source>
        <dbReference type="SAM" id="MobiDB-lite"/>
    </source>
</evidence>
<sequence>MSSANILFRQEQKQEEGKLEWMWMKNKGRRRARTQVSQDQAEKKMDSSTQAKEQPRGTGKAEKPAMSLEGCGYTRYVTAYVVNS</sequence>
<gene>
    <name evidence="2" type="ORF">NDU88_010681</name>
</gene>
<feature type="region of interest" description="Disordered" evidence="1">
    <location>
        <begin position="25"/>
        <end position="65"/>
    </location>
</feature>
<dbReference type="EMBL" id="JANPWB010000010">
    <property type="protein sequence ID" value="KAJ1144382.1"/>
    <property type="molecule type" value="Genomic_DNA"/>
</dbReference>
<dbReference type="Proteomes" id="UP001066276">
    <property type="component" value="Chromosome 6"/>
</dbReference>
<feature type="compositionally biased region" description="Basic and acidic residues" evidence="1">
    <location>
        <begin position="53"/>
        <end position="63"/>
    </location>
</feature>
<evidence type="ECO:0000313" key="2">
    <source>
        <dbReference type="EMBL" id="KAJ1144382.1"/>
    </source>
</evidence>
<name>A0AAV7QY20_PLEWA</name>
<evidence type="ECO:0000313" key="3">
    <source>
        <dbReference type="Proteomes" id="UP001066276"/>
    </source>
</evidence>
<reference evidence="2" key="1">
    <citation type="journal article" date="2022" name="bioRxiv">
        <title>Sequencing and chromosome-scale assembly of the giantPleurodeles waltlgenome.</title>
        <authorList>
            <person name="Brown T."/>
            <person name="Elewa A."/>
            <person name="Iarovenko S."/>
            <person name="Subramanian E."/>
            <person name="Araus A.J."/>
            <person name="Petzold A."/>
            <person name="Susuki M."/>
            <person name="Suzuki K.-i.T."/>
            <person name="Hayashi T."/>
            <person name="Toyoda A."/>
            <person name="Oliveira C."/>
            <person name="Osipova E."/>
            <person name="Leigh N.D."/>
            <person name="Simon A."/>
            <person name="Yun M.H."/>
        </authorList>
    </citation>
    <scope>NUCLEOTIDE SEQUENCE</scope>
    <source>
        <strain evidence="2">20211129_DDA</strain>
        <tissue evidence="2">Liver</tissue>
    </source>
</reference>
<protein>
    <submittedName>
        <fullName evidence="2">Uncharacterized protein</fullName>
    </submittedName>
</protein>
<dbReference type="AlphaFoldDB" id="A0AAV7QY20"/>
<comment type="caution">
    <text evidence="2">The sequence shown here is derived from an EMBL/GenBank/DDBJ whole genome shotgun (WGS) entry which is preliminary data.</text>
</comment>